<proteinExistence type="predicted"/>
<name>S0DGL9_9ZZZZ</name>
<sequence length="211" mass="23303">MSVIHLMRHGQVDNPRGVLYERLPGYHLSVLGRQMTEQAAGFFAGLPISHLCCSPLERAQESMIPIAARFPELAVTTDPRLIEAGNLFAGQVMGSTGQAARSPKNWRHLYNPFRPSWGEPYAVIAARMTAAILDAAEIVGEDGQAAIVSHQLPIWMARCRAEGRHLWHDPRKRECTLASITSFHINDGVVTDIDYAEPAGDLLPQNPHFGF</sequence>
<organism evidence="1">
    <name type="scientific">termite gut metagenome</name>
    <dbReference type="NCBI Taxonomy" id="433724"/>
    <lineage>
        <taxon>unclassified sequences</taxon>
        <taxon>metagenomes</taxon>
        <taxon>organismal metagenomes</taxon>
    </lineage>
</organism>
<reference evidence="1" key="2">
    <citation type="journal article" date="2013" name="Biotechnol. Biofuels">
        <title>Mining for hemicellulases in the fungus-growing termite Pseudacanthotermes militaris using functional metagenomics.</title>
        <authorList>
            <person name="Bastien G."/>
            <person name="Arnal G."/>
            <person name="Bozonnet S."/>
            <person name="Laguerre S."/>
            <person name="Ferreira F."/>
            <person name="Faure R."/>
            <person name="Henrissat B."/>
            <person name="Lefevre F."/>
            <person name="Robe P."/>
            <person name="Bouchez O."/>
            <person name="Noirot C."/>
            <person name="Dumon C."/>
            <person name="O'Donohue M."/>
        </authorList>
    </citation>
    <scope>NUCLEOTIDE SEQUENCE</scope>
</reference>
<protein>
    <submittedName>
        <fullName evidence="1">Putative phosphoglycerate mutase</fullName>
    </submittedName>
</protein>
<dbReference type="SUPFAM" id="SSF53254">
    <property type="entry name" value="Phosphoglycerate mutase-like"/>
    <property type="match status" value="1"/>
</dbReference>
<accession>S0DGL9</accession>
<gene>
    <name evidence="1" type="ORF">BN138_809</name>
</gene>
<dbReference type="Gene3D" id="3.40.50.1240">
    <property type="entry name" value="Phosphoglycerate mutase-like"/>
    <property type="match status" value="1"/>
</dbReference>
<dbReference type="EMBL" id="HF548312">
    <property type="protein sequence ID" value="CCO21621.1"/>
    <property type="molecule type" value="Genomic_DNA"/>
</dbReference>
<reference evidence="1" key="1">
    <citation type="submission" date="2012-10" db="EMBL/GenBank/DDBJ databases">
        <authorList>
            <person name="Sandrine L."/>
        </authorList>
    </citation>
    <scope>NUCLEOTIDE SEQUENCE</scope>
</reference>
<dbReference type="CDD" id="cd07067">
    <property type="entry name" value="HP_PGM_like"/>
    <property type="match status" value="1"/>
</dbReference>
<dbReference type="SMART" id="SM00855">
    <property type="entry name" value="PGAM"/>
    <property type="match status" value="1"/>
</dbReference>
<dbReference type="Pfam" id="PF00300">
    <property type="entry name" value="His_Phos_1"/>
    <property type="match status" value="1"/>
</dbReference>
<dbReference type="InterPro" id="IPR029033">
    <property type="entry name" value="His_PPase_superfam"/>
</dbReference>
<evidence type="ECO:0000313" key="1">
    <source>
        <dbReference type="EMBL" id="CCO21621.1"/>
    </source>
</evidence>
<dbReference type="AlphaFoldDB" id="S0DGL9"/>
<dbReference type="InterPro" id="IPR013078">
    <property type="entry name" value="His_Pase_superF_clade-1"/>
</dbReference>